<keyword evidence="1" id="KW-0479">Metal-binding</keyword>
<dbReference type="Gene3D" id="3.30.40.10">
    <property type="entry name" value="Zinc/RING finger domain, C3HC4 (zinc finger)"/>
    <property type="match status" value="1"/>
</dbReference>
<sequence>MVKPYGVERKVSRIPRPTSATSKKSKWAKCFIGAASTQQRTNHSNLVSTGTGTSTTSFFCPSTPRPSSASPSTTPTKRQCAASFSTSNNALRNVELQRNPAQIKPSLARAEENLNLINRPPGYGSDVASALPRNIYNITFDCPICIGSLVHSGGIHNPKEGGSKGNVVTHCGHLFHRECMESWLRIKGNNRCPICSTLCVPETLQSVYLECNVSVDENSRTILAKEISKFDQNRTVNEAFQVLKSEYDILKARFDEMIAENEEFSSKQQ</sequence>
<feature type="region of interest" description="Disordered" evidence="5">
    <location>
        <begin position="39"/>
        <end position="82"/>
    </location>
</feature>
<feature type="region of interest" description="Disordered" evidence="5">
    <location>
        <begin position="1"/>
        <end position="20"/>
    </location>
</feature>
<gene>
    <name evidence="7" type="ORF">Ocin01_15209</name>
</gene>
<reference evidence="7 8" key="1">
    <citation type="journal article" date="2016" name="Genome Biol. Evol.">
        <title>Gene Family Evolution Reflects Adaptation to Soil Environmental Stressors in the Genome of the Collembolan Orchesella cincta.</title>
        <authorList>
            <person name="Faddeeva-Vakhrusheva A."/>
            <person name="Derks M.F."/>
            <person name="Anvar S.Y."/>
            <person name="Agamennone V."/>
            <person name="Suring W."/>
            <person name="Smit S."/>
            <person name="van Straalen N.M."/>
            <person name="Roelofs D."/>
        </authorList>
    </citation>
    <scope>NUCLEOTIDE SEQUENCE [LARGE SCALE GENOMIC DNA]</scope>
    <source>
        <tissue evidence="7">Mixed pool</tissue>
    </source>
</reference>
<accession>A0A1D2MEP3</accession>
<feature type="compositionally biased region" description="Low complexity" evidence="5">
    <location>
        <begin position="48"/>
        <end position="76"/>
    </location>
</feature>
<dbReference type="InterPro" id="IPR037381">
    <property type="entry name" value="RFWD3"/>
</dbReference>
<dbReference type="OrthoDB" id="6105938at2759"/>
<dbReference type="InterPro" id="IPR001841">
    <property type="entry name" value="Znf_RING"/>
</dbReference>
<keyword evidence="2 4" id="KW-0863">Zinc-finger</keyword>
<proteinExistence type="predicted"/>
<dbReference type="AlphaFoldDB" id="A0A1D2MEP3"/>
<organism evidence="7 8">
    <name type="scientific">Orchesella cincta</name>
    <name type="common">Springtail</name>
    <name type="synonym">Podura cincta</name>
    <dbReference type="NCBI Taxonomy" id="48709"/>
    <lineage>
        <taxon>Eukaryota</taxon>
        <taxon>Metazoa</taxon>
        <taxon>Ecdysozoa</taxon>
        <taxon>Arthropoda</taxon>
        <taxon>Hexapoda</taxon>
        <taxon>Collembola</taxon>
        <taxon>Entomobryomorpha</taxon>
        <taxon>Entomobryoidea</taxon>
        <taxon>Orchesellidae</taxon>
        <taxon>Orchesellinae</taxon>
        <taxon>Orchesella</taxon>
    </lineage>
</organism>
<evidence type="ECO:0000256" key="4">
    <source>
        <dbReference type="PROSITE-ProRule" id="PRU00175"/>
    </source>
</evidence>
<evidence type="ECO:0000259" key="6">
    <source>
        <dbReference type="PROSITE" id="PS50089"/>
    </source>
</evidence>
<dbReference type="GO" id="GO:0004842">
    <property type="term" value="F:ubiquitin-protein transferase activity"/>
    <property type="evidence" value="ECO:0007669"/>
    <property type="project" value="InterPro"/>
</dbReference>
<dbReference type="EMBL" id="LJIJ01001538">
    <property type="protein sequence ID" value="ODM91469.1"/>
    <property type="molecule type" value="Genomic_DNA"/>
</dbReference>
<evidence type="ECO:0000256" key="2">
    <source>
        <dbReference type="ARBA" id="ARBA00022771"/>
    </source>
</evidence>
<dbReference type="PROSITE" id="PS50089">
    <property type="entry name" value="ZF_RING_2"/>
    <property type="match status" value="1"/>
</dbReference>
<dbReference type="SMART" id="SM00184">
    <property type="entry name" value="RING"/>
    <property type="match status" value="1"/>
</dbReference>
<name>A0A1D2MEP3_ORCCI</name>
<protein>
    <submittedName>
        <fullName evidence="7">RING-H2 finger protein ATL7</fullName>
    </submittedName>
</protein>
<feature type="compositionally biased region" description="Basic and acidic residues" evidence="5">
    <location>
        <begin position="1"/>
        <end position="11"/>
    </location>
</feature>
<dbReference type="GO" id="GO:0008270">
    <property type="term" value="F:zinc ion binding"/>
    <property type="evidence" value="ECO:0007669"/>
    <property type="project" value="UniProtKB-KW"/>
</dbReference>
<evidence type="ECO:0000313" key="8">
    <source>
        <dbReference type="Proteomes" id="UP000094527"/>
    </source>
</evidence>
<dbReference type="Proteomes" id="UP000094527">
    <property type="component" value="Unassembled WGS sequence"/>
</dbReference>
<dbReference type="PANTHER" id="PTHR16047:SF7">
    <property type="entry name" value="E3 UBIQUITIN-PROTEIN LIGASE RFWD3"/>
    <property type="match status" value="1"/>
</dbReference>
<dbReference type="SMART" id="SM00744">
    <property type="entry name" value="RINGv"/>
    <property type="match status" value="1"/>
</dbReference>
<dbReference type="PANTHER" id="PTHR16047">
    <property type="entry name" value="RFWD3 PROTEIN"/>
    <property type="match status" value="1"/>
</dbReference>
<evidence type="ECO:0000256" key="1">
    <source>
        <dbReference type="ARBA" id="ARBA00022723"/>
    </source>
</evidence>
<dbReference type="InterPro" id="IPR013083">
    <property type="entry name" value="Znf_RING/FYVE/PHD"/>
</dbReference>
<evidence type="ECO:0000256" key="3">
    <source>
        <dbReference type="ARBA" id="ARBA00022833"/>
    </source>
</evidence>
<evidence type="ECO:0000313" key="7">
    <source>
        <dbReference type="EMBL" id="ODM91469.1"/>
    </source>
</evidence>
<comment type="caution">
    <text evidence="7">The sequence shown here is derived from an EMBL/GenBank/DDBJ whole genome shotgun (WGS) entry which is preliminary data.</text>
</comment>
<dbReference type="GO" id="GO:0036297">
    <property type="term" value="P:interstrand cross-link repair"/>
    <property type="evidence" value="ECO:0007669"/>
    <property type="project" value="InterPro"/>
</dbReference>
<keyword evidence="8" id="KW-1185">Reference proteome</keyword>
<dbReference type="GO" id="GO:0016567">
    <property type="term" value="P:protein ubiquitination"/>
    <property type="evidence" value="ECO:0007669"/>
    <property type="project" value="InterPro"/>
</dbReference>
<dbReference type="InterPro" id="IPR018957">
    <property type="entry name" value="Znf_C3HC4_RING-type"/>
</dbReference>
<dbReference type="SUPFAM" id="SSF57850">
    <property type="entry name" value="RING/U-box"/>
    <property type="match status" value="1"/>
</dbReference>
<dbReference type="InterPro" id="IPR011016">
    <property type="entry name" value="Znf_RING-CH"/>
</dbReference>
<evidence type="ECO:0000256" key="5">
    <source>
        <dbReference type="SAM" id="MobiDB-lite"/>
    </source>
</evidence>
<dbReference type="GO" id="GO:0005634">
    <property type="term" value="C:nucleus"/>
    <property type="evidence" value="ECO:0007669"/>
    <property type="project" value="InterPro"/>
</dbReference>
<dbReference type="Pfam" id="PF00097">
    <property type="entry name" value="zf-C3HC4"/>
    <property type="match status" value="1"/>
</dbReference>
<feature type="domain" description="RING-type" evidence="6">
    <location>
        <begin position="142"/>
        <end position="196"/>
    </location>
</feature>
<keyword evidence="3" id="KW-0862">Zinc</keyword>